<organism evidence="1">
    <name type="scientific">uncultured marine thaumarchaeote AD1000_100_C06</name>
    <dbReference type="NCBI Taxonomy" id="1455887"/>
    <lineage>
        <taxon>Archaea</taxon>
        <taxon>Nitrososphaerota</taxon>
        <taxon>environmental samples</taxon>
    </lineage>
</organism>
<proteinExistence type="predicted"/>
<dbReference type="EMBL" id="KF900324">
    <property type="protein sequence ID" value="AIE90971.1"/>
    <property type="molecule type" value="Genomic_DNA"/>
</dbReference>
<reference evidence="1" key="1">
    <citation type="journal article" date="2014" name="Genome Biol. Evol.">
        <title>Pangenome evidence for extensive interdomain horizontal transfer affecting lineage core and shell genes in uncultured planktonic thaumarchaeota and euryarchaeota.</title>
        <authorList>
            <person name="Deschamps P."/>
            <person name="Zivanovic Y."/>
            <person name="Moreira D."/>
            <person name="Rodriguez-Valera F."/>
            <person name="Lopez-Garcia P."/>
        </authorList>
    </citation>
    <scope>NUCLEOTIDE SEQUENCE</scope>
</reference>
<name>A0A075FNB3_9ARCH</name>
<sequence length="66" mass="7852">MNSLIFSGLYFSTHIKSLNSLISHITLFFHNIQSYLSLSTLFELKYNLICLKTLSTLQWYIEYVIW</sequence>
<accession>A0A075FNB3</accession>
<evidence type="ECO:0000313" key="1">
    <source>
        <dbReference type="EMBL" id="AIE90971.1"/>
    </source>
</evidence>
<dbReference type="AlphaFoldDB" id="A0A075FNB3"/>
<protein>
    <submittedName>
        <fullName evidence="1">Uncharacterized protein</fullName>
    </submittedName>
</protein>